<dbReference type="PROSITE" id="PS51885">
    <property type="entry name" value="NEPRILYSIN"/>
    <property type="match status" value="4"/>
</dbReference>
<reference evidence="17" key="1">
    <citation type="submission" date="2016-11" db="UniProtKB">
        <authorList>
            <consortium name="WormBaseParasite"/>
        </authorList>
    </citation>
    <scope>IDENTIFICATION</scope>
</reference>
<dbReference type="EMBL" id="CAJFDI010000002">
    <property type="protein sequence ID" value="CAD5214481.1"/>
    <property type="molecule type" value="Genomic_DNA"/>
</dbReference>
<dbReference type="GO" id="GO:0016485">
    <property type="term" value="P:protein processing"/>
    <property type="evidence" value="ECO:0007669"/>
    <property type="project" value="TreeGrafter"/>
</dbReference>
<feature type="domain" description="Peptidase M13 C-terminal" evidence="11">
    <location>
        <begin position="2127"/>
        <end position="2329"/>
    </location>
</feature>
<evidence type="ECO:0000313" key="15">
    <source>
        <dbReference type="Proteomes" id="UP000095284"/>
    </source>
</evidence>
<dbReference type="InterPro" id="IPR024079">
    <property type="entry name" value="MetalloPept_cat_dom_sf"/>
</dbReference>
<feature type="domain" description="Peptidase M13 C-terminal" evidence="11">
    <location>
        <begin position="1401"/>
        <end position="1585"/>
    </location>
</feature>
<dbReference type="OrthoDB" id="6475849at2759"/>
<evidence type="ECO:0000256" key="2">
    <source>
        <dbReference type="ARBA" id="ARBA00007357"/>
    </source>
</evidence>
<evidence type="ECO:0000313" key="16">
    <source>
        <dbReference type="Proteomes" id="UP000659654"/>
    </source>
</evidence>
<dbReference type="Pfam" id="PF05649">
    <property type="entry name" value="Peptidase_M13_N"/>
    <property type="match status" value="5"/>
</dbReference>
<proteinExistence type="inferred from homology"/>
<keyword evidence="10" id="KW-1133">Transmembrane helix</keyword>
<feature type="transmembrane region" description="Helical" evidence="10">
    <location>
        <begin position="101"/>
        <end position="123"/>
    </location>
</feature>
<evidence type="ECO:0000313" key="13">
    <source>
        <dbReference type="EMBL" id="CAD5214481.1"/>
    </source>
</evidence>
<dbReference type="GO" id="GO:0004222">
    <property type="term" value="F:metalloendopeptidase activity"/>
    <property type="evidence" value="ECO:0007669"/>
    <property type="project" value="InterPro"/>
</dbReference>
<feature type="compositionally biased region" description="Low complexity" evidence="9">
    <location>
        <begin position="156"/>
        <end position="169"/>
    </location>
</feature>
<dbReference type="InterPro" id="IPR042089">
    <property type="entry name" value="Peptidase_M13_dom_2"/>
</dbReference>
<dbReference type="PRINTS" id="PR00786">
    <property type="entry name" value="NEPRILYSIN"/>
</dbReference>
<reference evidence="14" key="2">
    <citation type="submission" date="2020-08" db="EMBL/GenBank/DDBJ databases">
        <authorList>
            <person name="Kikuchi T."/>
        </authorList>
    </citation>
    <scope>NUCLEOTIDE SEQUENCE</scope>
    <source>
        <strain evidence="13">Ka4C1</strain>
    </source>
</reference>
<dbReference type="SMR" id="A0A1I7RW12"/>
<dbReference type="Pfam" id="PF01431">
    <property type="entry name" value="Peptidase_M13"/>
    <property type="match status" value="5"/>
</dbReference>
<evidence type="ECO:0000256" key="10">
    <source>
        <dbReference type="SAM" id="Phobius"/>
    </source>
</evidence>
<gene>
    <name evidence="13" type="ORF">BXYJ_LOCUS3551</name>
</gene>
<dbReference type="EMBL" id="CAJFCV020000002">
    <property type="protein sequence ID" value="CAG9094994.1"/>
    <property type="molecule type" value="Genomic_DNA"/>
</dbReference>
<comment type="similarity">
    <text evidence="2">Belongs to the peptidase M13 family.</text>
</comment>
<evidence type="ECO:0000256" key="6">
    <source>
        <dbReference type="ARBA" id="ARBA00022833"/>
    </source>
</evidence>
<evidence type="ECO:0000256" key="5">
    <source>
        <dbReference type="ARBA" id="ARBA00022801"/>
    </source>
</evidence>
<keyword evidence="8" id="KW-0175">Coiled coil</keyword>
<dbReference type="InterPro" id="IPR000718">
    <property type="entry name" value="Peptidase_M13"/>
</dbReference>
<dbReference type="Proteomes" id="UP000582659">
    <property type="component" value="Unassembled WGS sequence"/>
</dbReference>
<sequence>MIRENIDEKYVETSAMRRRCSEFSSFYPQCRHCFYFVVGTEDNDDNPAVVGGKLVTTDKGVLSSAEHPERNKQPHFALCRRYEFGFACPRIMASGLDKAKAVALGIILFLSIGILFVSVVTLFKVGNKQSATPADATTTTTPVPDDEKPDTPPTHPTKATTTTTTTRPPSNGGTNIRPAEPIDPKNSKYPAFKSYADDLITHVNFAFDPCENFYEYTCANTQRGGFSFQQLIDQNFKNLLKGVKGTNNNDYAVKFRSAFNLCYEAEKKAEKYPKSAETIQNFFKENSKKINLPFPTLSSSSEYTLPSPIEMAQILAYLTHQYEVRTLLNYQIDTVWPQPFNPPHHHRPVYQLFIDQSKTFYPERYYSLVWDETKPKYKKDIKDLVNKAAKILKATVGEEVLEKDVDDAVEFEKQLALEINAAALSRKNFGRSYNLRTAEQMKNNGLVDFKEYISQISQQTQTAITNRVTNSTYEFVLMEPDVFARLTSYLKTALNPRVFYNYINYRFLLGVADYFPKEDSFGSLENDDEALQLKCLRKLNSYLPEAAGRIFVETVEPNRVKRVELKDKIGTIVSQAVAGFQTQLLEIDWLSPEAKLEANKKLKYVNRNIGYADWLDDDEKLNKFHEFLDTKAPTFLELERNLRLFNHRNNWNKLLRNDYDRTDWPPISAVNIDGWNEVRWNSVTYPYGILQRPFYDPNYPAAVNFGGIGHLAAHELIHAFDDAGVQWDSLGRLRNWLDEKSSTAFNEMVGCVSRQYGKFIPLEGMAINGRETVGENMADNGAVRAAFNSFQAYQEYYGQDPRLPDPDLGEFTHNQLFFLSFARVWCDAPTDDDVKQFMLVDNHSPSKYRVIGSLQNFPAFRAAFNCPIGSKYAPGEKCDVWVSDVKPARGVPAVPKEEPSLKIQDRLANKTETFKSIATQLSANLDLDVQACNDFHRYACGGGKEIDPIFEATQRVDEAVREKLQGNVTGALKKAKALHDTCKSGGSDASEDVKKAIEDLEQLIGLKFPLVNKLTEVAFSDLQLAKALSHLSFSHGINAVYKLDVQPNTQRNFVGKPYLFHISAPDAIFKKAVYNSGAVYAEYKDILAELLLKTLQKLYPTETADVSVADLKNSLAEIDYSQGFLTKINSRTASQRKYSLDDLNKLSYAKAFAFKEHFNEYRRILELADLKVKDQLDGKTEIVLQDSLAFTESLESLAAVRESNQSSANLVNYLYLRILLQYQTFLALGSKLMTKIAPSLHETPIAVVKEDQKACTDVVHKLLPPLYARAALDGIFGSREDFKKQQEKIAQKTQAIGLTFENLLNGLSWAPLATRQKLVRKVKGAARNIGAPDWVFDDETLTKAYEDLDEPKISTIIGWYVQVSQFKKVQSIRQLTQKAVQRVDFENTHSALVNFGVYTERDLNSINIPLSYLVSPVYDENNPQTWTFAFLANEIGKAYGHLFDVQGIEHDEYGQLNQLLDPESEQKLNEIFSQLLKYFSDAEKAKFLLDDIIADHTGLILAEISLRRWKLVHGDDGSLSDEFLGLLSSSQLFYYTYSQKYCKKEDPTGLFKNNVYLQKHLGNRRAFQVAFNCNSTQNYAPENRVDLWTSEATAVIGVPELPKLKPNLNIPSQPTSNSPKYEECANQFAEAINVNFDPCEDFYNYTCNRFTGVSNFGPLYRQYTADIYRMIKKPLVEEDPAAVKKAKRFFKLCMNSVENPRRDDTIIDEILKEFADYSKMPFPLRDKQQIAEYPSAYDIGRAIGYQYSKFGNSILISIVANANYKHPEKGLAFEMSGGFFLHGIELQLNLTEEKIVESAMRSVNRYLKHYSEDADQYQEELKKTATKIVRLEKRVFSRMQVNATKPRDFIESFVAYPVRKIQQLSTSIDFRGFVEGVLFETPDLWPKYLHPKQEVYVRDMVQLYTVLLAFDDAMKEKLVTPNDLYNYFYFNAIRSFNAQFLPNPPKPRSIMETISPRKAPSIPIITTYDDTPFHMTDEGKEFTEDETTCLFKTIFNFEEIASAMFVKSKLPTQKAQQQLQLEVAKIADTVLLSFRSMIDQVSWITKESRKQAISKLDNAVKNIAFTKLSQSFEAVDEYYKEVDFKDDEILQRVDYLVRKLELAKMRQRFKETPFDRHKFMGSPYAVNAWYYPITNGLTLPLGILQAPFYDREWPAAVNYGLLGVLAGHEIGHGFDFSGSQFNGVGAMGRWIDKESQERYDNMTDCVVNQYNNFCEDKNCVNGDQTKGENVADNGGIQAAFRAYRNAISRDGASPRLPNDLIGQFTSDQLFFLAFGRLWCDQNTPLAEYNDNHPPGRYRVLGSLQNFPAFREAFNCPIGSKYAPEERCDVWISDVEPSLGIPPTTTTLAPANLPSAQSKDSEKFNEVKTSLLQTIDVDESPCDNFYDYVCSNFIKGAETDEQAATRLAASRVVKALESGNVDIPEKKIINNYYSSCLKRQQDNEALKSTVTLIVDRFAEEIDTNFTLFETESSVIGENFFEKAIGALNGIFGIGSLIDINIEPNLETTEFAYPVYLLQFDEASLSHPAEIYRTKYQEKTKGWVTNEIKQVLQAYGKLISAAHVDYDKAAEKIYKLEALLSTYSNSLERKRTMRTRQNIQFAANLTNDYPDFDWLVLFQKYLKSASSAVRSKVITEEAGKPPVLNNEFILSIMNPVGLGETLKAWKNEKSGILPEDMVNYLYFKLLWGIRHILLKKPHDGLNDNLPATDLNTLSCALETRSLGPLHSKYYFEGNEIAFKDVQENVTRLTNAIINSLLTHIRQTTWASQQAKNAAIGKLENLQINAIGDTKIIQDNYIKEYFEGYPDLSDREAFGDYWLAQTQFRKGKELAKLLKNSVERGFDESPSHVTPYYNYITNTLTVPAGAASAPFFDFDYPLSANYGGLGIRIAHVLAHSLDAIGIQLDKLGHYSDWTDSKDAFEELTRCLKLQYSKFCPVIEEGYPVRCINNDEIVPENFADNIAIHVAYTAYQLAEGEFGADLRFNDNLLGQLGPEQTFFLGYTRQYCESNRKESQIFSQLITGKAIPSRYRVEGTLENYKAFQSAFHCPAGSGYVKEKPCEVFTGAGAIKSNLPTTNIRDKKQIDRSYPEGQLKAYQQAVDLFNYSMDLTADPCNDFYKYACGKYEKPVSFLVLRNENYKNQAQAIKNIDVKSEPSKALIKLREYYNQCITFQNSFPDNIKAGIQINQIVNKLQAALGDIIPTMFFKDRQNDPEKTIKWSEAIAHLQIVEGVDTFITQTIEVDAVEGSAKPGITPKMLYLDEATLVWPKSYYQEAPWKQQEKKYKEKILKVLKNFQKVLPESDADEEQLKSYVEKFARIELKLAKAPFATDETKRRKYTCHKYTVAELDRNFQGFFHDLYLEALLRLTGTSMTPDETYQLALKWPQTYGKFIEALETEQFEGEDAVVNYLFMRLLLANEEWIPNDDKIDESRDLEKICGEKTQMMMMYANGRAFADYMYKTPEGKAKAKSDVNKMIDNIRYQFQGMLDELSWAKSSKRFLEGKVSELQKNILYPEFSMDNARLDGYYGSYTTGTDFFDSTRKLQIDLKHHEYFYLTDGGKDYRDDFIQWPGTVNAWYEPFYNSLTIPEGIVQPPFYHADFPTSVNYGGLGVITGHELSHAFDDEGIQWDGIGVRNSTGLSPETRNSFDDMAQCIVDQYGSFQPLDPSKYSPSKLNGENTQGENIADNGGIHAAYRAYKNHVHLNGQEPQLPHPVLGRLSHDQLFFLAFAQVWCQVEAKPDAMHTQILVDEHSPSIYRVMGTVQNFPAFREAFNCPVNAHYTPQKHCSVWVPERRLV</sequence>
<accession>A0A1I7RW12</accession>
<keyword evidence="7" id="KW-0482">Metalloprotease</keyword>
<keyword evidence="3" id="KW-0645">Protease</keyword>
<evidence type="ECO:0000256" key="9">
    <source>
        <dbReference type="SAM" id="MobiDB-lite"/>
    </source>
</evidence>
<evidence type="ECO:0000256" key="3">
    <source>
        <dbReference type="ARBA" id="ARBA00022670"/>
    </source>
</evidence>
<feature type="domain" description="Peptidase M13 N-terminal" evidence="12">
    <location>
        <begin position="932"/>
        <end position="1332"/>
    </location>
</feature>
<evidence type="ECO:0000313" key="17">
    <source>
        <dbReference type="WBParaSite" id="BXY_0492500.1"/>
    </source>
</evidence>
<feature type="region of interest" description="Disordered" evidence="9">
    <location>
        <begin position="131"/>
        <end position="183"/>
    </location>
</feature>
<dbReference type="PANTHER" id="PTHR11733">
    <property type="entry name" value="ZINC METALLOPROTEASE FAMILY M13 NEPRILYSIN-RELATED"/>
    <property type="match status" value="1"/>
</dbReference>
<evidence type="ECO:0000256" key="7">
    <source>
        <dbReference type="ARBA" id="ARBA00023049"/>
    </source>
</evidence>
<dbReference type="GO" id="GO:0046872">
    <property type="term" value="F:metal ion binding"/>
    <property type="evidence" value="ECO:0007669"/>
    <property type="project" value="UniProtKB-KW"/>
</dbReference>
<feature type="coiled-coil region" evidence="8">
    <location>
        <begin position="1800"/>
        <end position="1834"/>
    </location>
</feature>
<feature type="domain" description="Peptidase M13 C-terminal" evidence="11">
    <location>
        <begin position="3570"/>
        <end position="3784"/>
    </location>
</feature>
<keyword evidence="4" id="KW-0479">Metal-binding</keyword>
<dbReference type="eggNOG" id="KOG3624">
    <property type="taxonomic scope" value="Eukaryota"/>
</dbReference>
<dbReference type="InterPro" id="IPR018497">
    <property type="entry name" value="Peptidase_M13_C"/>
</dbReference>
<keyword evidence="6" id="KW-0862">Zinc</keyword>
<feature type="domain" description="Peptidase M13 N-terminal" evidence="12">
    <location>
        <begin position="1638"/>
        <end position="2065"/>
    </location>
</feature>
<protein>
    <submittedName>
        <fullName evidence="13">(pine wood nematode) hypothetical protein</fullName>
    </submittedName>
</protein>
<evidence type="ECO:0000256" key="8">
    <source>
        <dbReference type="SAM" id="Coils"/>
    </source>
</evidence>
<dbReference type="Gene3D" id="1.10.1380.10">
    <property type="entry name" value="Neutral endopeptidase , domain2"/>
    <property type="match status" value="5"/>
</dbReference>
<evidence type="ECO:0000259" key="12">
    <source>
        <dbReference type="Pfam" id="PF05649"/>
    </source>
</evidence>
<evidence type="ECO:0000256" key="1">
    <source>
        <dbReference type="ARBA" id="ARBA00001947"/>
    </source>
</evidence>
<dbReference type="Proteomes" id="UP000659654">
    <property type="component" value="Unassembled WGS sequence"/>
</dbReference>
<keyword evidence="10" id="KW-0812">Transmembrane</keyword>
<keyword evidence="10" id="KW-0472">Membrane</keyword>
<feature type="compositionally biased region" description="Low complexity" evidence="9">
    <location>
        <begin position="131"/>
        <end position="143"/>
    </location>
</feature>
<evidence type="ECO:0000256" key="4">
    <source>
        <dbReference type="ARBA" id="ARBA00022723"/>
    </source>
</evidence>
<keyword evidence="16" id="KW-1185">Reference proteome</keyword>
<comment type="cofactor">
    <cofactor evidence="1">
        <name>Zn(2+)</name>
        <dbReference type="ChEBI" id="CHEBI:29105"/>
    </cofactor>
</comment>
<feature type="domain" description="Peptidase M13 C-terminal" evidence="11">
    <location>
        <begin position="677"/>
        <end position="880"/>
    </location>
</feature>
<organism evidence="15 17">
    <name type="scientific">Bursaphelenchus xylophilus</name>
    <name type="common">Pinewood nematode worm</name>
    <name type="synonym">Aphelenchoides xylophilus</name>
    <dbReference type="NCBI Taxonomy" id="6326"/>
    <lineage>
        <taxon>Eukaryota</taxon>
        <taxon>Metazoa</taxon>
        <taxon>Ecdysozoa</taxon>
        <taxon>Nematoda</taxon>
        <taxon>Chromadorea</taxon>
        <taxon>Rhabditida</taxon>
        <taxon>Tylenchina</taxon>
        <taxon>Tylenchomorpha</taxon>
        <taxon>Aphelenchoidea</taxon>
        <taxon>Aphelenchoididae</taxon>
        <taxon>Bursaphelenchus</taxon>
    </lineage>
</organism>
<evidence type="ECO:0000313" key="14">
    <source>
        <dbReference type="EMBL" id="CAG9094994.1"/>
    </source>
</evidence>
<name>A0A1I7RW12_BURXY</name>
<evidence type="ECO:0000259" key="11">
    <source>
        <dbReference type="Pfam" id="PF01431"/>
    </source>
</evidence>
<dbReference type="WBParaSite" id="BXY_0492500.1">
    <property type="protein sequence ID" value="BXY_0492500.1"/>
    <property type="gene ID" value="BXY_0492500"/>
</dbReference>
<dbReference type="Gene3D" id="3.40.390.10">
    <property type="entry name" value="Collagenase (Catalytic Domain)"/>
    <property type="match status" value="5"/>
</dbReference>
<dbReference type="GO" id="GO:0005886">
    <property type="term" value="C:plasma membrane"/>
    <property type="evidence" value="ECO:0007669"/>
    <property type="project" value="TreeGrafter"/>
</dbReference>
<feature type="domain" description="Peptidase M13 N-terminal" evidence="12">
    <location>
        <begin position="209"/>
        <end position="611"/>
    </location>
</feature>
<dbReference type="Proteomes" id="UP000095284">
    <property type="component" value="Unplaced"/>
</dbReference>
<dbReference type="CDD" id="cd08662">
    <property type="entry name" value="M13"/>
    <property type="match status" value="4"/>
</dbReference>
<dbReference type="InterPro" id="IPR008753">
    <property type="entry name" value="Peptidase_M13_N"/>
</dbReference>
<feature type="domain" description="Peptidase M13 N-terminal" evidence="12">
    <location>
        <begin position="2380"/>
        <end position="2782"/>
    </location>
</feature>
<feature type="domain" description="Peptidase M13 N-terminal" evidence="12">
    <location>
        <begin position="3109"/>
        <end position="3510"/>
    </location>
</feature>
<keyword evidence="5" id="KW-0378">Hydrolase</keyword>
<dbReference type="PANTHER" id="PTHR11733:SF240">
    <property type="entry name" value="GH14155P-RELATED"/>
    <property type="match status" value="1"/>
</dbReference>
<feature type="domain" description="Peptidase M13 C-terminal" evidence="11">
    <location>
        <begin position="2849"/>
        <end position="3058"/>
    </location>
</feature>
<dbReference type="SUPFAM" id="SSF55486">
    <property type="entry name" value="Metalloproteases ('zincins'), catalytic domain"/>
    <property type="match status" value="5"/>
</dbReference>